<keyword evidence="2" id="KW-1185">Reference proteome</keyword>
<dbReference type="Proteomes" id="UP000444174">
    <property type="component" value="Unassembled WGS sequence"/>
</dbReference>
<protein>
    <submittedName>
        <fullName evidence="1">Type VI secretion system-associated protein TagF</fullName>
    </submittedName>
</protein>
<evidence type="ECO:0000313" key="1">
    <source>
        <dbReference type="EMBL" id="MQQ10638.1"/>
    </source>
</evidence>
<sequence length="226" mass="25044">MSTLSSRTMIYGKHRAFGDFIAHGLPHSHLAPLDSWLEAQLPVLRAQLGDNWEMVWATAPPLYFWIGPNILGVPLLGVFIPSADKVGRRFPLIFGLTDVVTPPPVADGFEAGPYEALWSHIVEFRMPERGLQGGEGLLQGFVMPQLHGTPWESGSDGTLWGQREDGNLMRLFADARSQDAIQAQFTRSHWWHPGHDAGWLACNGLPDASALAWLLDQQTMRRGDGQ</sequence>
<accession>A0A843YLF7</accession>
<proteinExistence type="predicted"/>
<gene>
    <name evidence="1" type="primary">tagF</name>
    <name evidence="1" type="ORF">GFB49_19465</name>
</gene>
<name>A0A843YLF7_9RHOB</name>
<comment type="caution">
    <text evidence="1">The sequence shown here is derived from an EMBL/GenBank/DDBJ whole genome shotgun (WGS) entry which is preliminary data.</text>
</comment>
<dbReference type="Gene3D" id="3.40.1730.10">
    <property type="entry name" value="pa0076 domain"/>
    <property type="match status" value="1"/>
</dbReference>
<dbReference type="InterPro" id="IPR017748">
    <property type="entry name" value="TagF"/>
</dbReference>
<evidence type="ECO:0000313" key="2">
    <source>
        <dbReference type="Proteomes" id="UP000444174"/>
    </source>
</evidence>
<dbReference type="NCBIfam" id="TIGR03373">
    <property type="entry name" value="VI_minor_4"/>
    <property type="match status" value="1"/>
</dbReference>
<reference evidence="1 2" key="1">
    <citation type="submission" date="2019-10" db="EMBL/GenBank/DDBJ databases">
        <title>Epibacterium sp. nov., isolated from seawater.</title>
        <authorList>
            <person name="Zhang X."/>
            <person name="Li N."/>
        </authorList>
    </citation>
    <scope>NUCLEOTIDE SEQUENCE [LARGE SCALE GENOMIC DNA]</scope>
    <source>
        <strain evidence="1 2">SM1979</strain>
    </source>
</reference>
<organism evidence="1 2">
    <name type="scientific">Tritonibacter litoralis</name>
    <dbReference type="NCBI Taxonomy" id="2662264"/>
    <lineage>
        <taxon>Bacteria</taxon>
        <taxon>Pseudomonadati</taxon>
        <taxon>Pseudomonadota</taxon>
        <taxon>Alphaproteobacteria</taxon>
        <taxon>Rhodobacterales</taxon>
        <taxon>Paracoccaceae</taxon>
        <taxon>Tritonibacter</taxon>
    </lineage>
</organism>
<dbReference type="EMBL" id="WIBF01000019">
    <property type="protein sequence ID" value="MQQ10638.1"/>
    <property type="molecule type" value="Genomic_DNA"/>
</dbReference>
<dbReference type="InterPro" id="IPR038225">
    <property type="entry name" value="TagF_sf"/>
</dbReference>
<dbReference type="Pfam" id="PF09867">
    <property type="entry name" value="TagF_N"/>
    <property type="match status" value="1"/>
</dbReference>
<dbReference type="RefSeq" id="WP_153217782.1">
    <property type="nucleotide sequence ID" value="NZ_WIBF01000019.1"/>
</dbReference>
<dbReference type="AlphaFoldDB" id="A0A843YLF7"/>